<dbReference type="Gene3D" id="3.90.1720.10">
    <property type="entry name" value="endopeptidase domain like (from Nostoc punctiforme)"/>
    <property type="match status" value="1"/>
</dbReference>
<dbReference type="Gene3D" id="1.10.530.10">
    <property type="match status" value="1"/>
</dbReference>
<accession>V9Z8W2</accession>
<dbReference type="InterPro" id="IPR051202">
    <property type="entry name" value="Peptidase_C40"/>
</dbReference>
<protein>
    <submittedName>
        <fullName evidence="6">Peptidoglycan lytic protein P45</fullName>
    </submittedName>
</protein>
<evidence type="ECO:0000256" key="1">
    <source>
        <dbReference type="ARBA" id="ARBA00007074"/>
    </source>
</evidence>
<evidence type="ECO:0000256" key="3">
    <source>
        <dbReference type="ARBA" id="ARBA00022801"/>
    </source>
</evidence>
<dbReference type="EMBL" id="KF648875">
    <property type="protein sequence ID" value="AHE40573.1"/>
    <property type="molecule type" value="Genomic_DNA"/>
</dbReference>
<evidence type="ECO:0000313" key="6">
    <source>
        <dbReference type="EMBL" id="AHE40573.1"/>
    </source>
</evidence>
<proteinExistence type="inferred from homology"/>
<evidence type="ECO:0000259" key="5">
    <source>
        <dbReference type="PROSITE" id="PS51935"/>
    </source>
</evidence>
<keyword evidence="4" id="KW-0788">Thiol protease</keyword>
<dbReference type="InterPro" id="IPR023346">
    <property type="entry name" value="Lysozyme-like_dom_sf"/>
</dbReference>
<dbReference type="GO" id="GO:0006508">
    <property type="term" value="P:proteolysis"/>
    <property type="evidence" value="ECO:0007669"/>
    <property type="project" value="UniProtKB-KW"/>
</dbReference>
<dbReference type="Pfam" id="PF01464">
    <property type="entry name" value="SLT"/>
    <property type="match status" value="1"/>
</dbReference>
<reference evidence="6" key="1">
    <citation type="journal article" date="2014" name="Appl. Environ. Microbiol.">
        <title>Characterization of a Multiresistant Mosaic Plasmid from a Fish Farm Sediment Exiguobacterium sp. Isolate Reveals Aggregation of Functional Clinic-Associated Antibiotic Resistance Genes.</title>
        <authorList>
            <person name="Yang J."/>
            <person name="Wang C."/>
            <person name="Wu J."/>
            <person name="Liu L."/>
            <person name="Zhang G."/>
            <person name="Feng J."/>
        </authorList>
    </citation>
    <scope>NUCLEOTIDE SEQUENCE</scope>
    <source>
        <strain evidence="6">S3-2</strain>
        <plasmid evidence="6">pMC2</plasmid>
    </source>
</reference>
<keyword evidence="2" id="KW-0645">Protease</keyword>
<dbReference type="SUPFAM" id="SSF53955">
    <property type="entry name" value="Lysozyme-like"/>
    <property type="match status" value="1"/>
</dbReference>
<sequence length="681" mass="75357">MSAQVLYYHRGTKRRYDITPIAVSADINGSTDRYYRTAAVELTERANVPFDTGERVRIFSDKKLLFDGRVFRVGRSATGEVTLVCHDNAYYLAKNLMDVSYHKNWINSSKKEATLSEIFVDMCKKKKIQTGYVKQTSEKHTNFQYVAEDMQTILQGLIGLERKTTGKRYYVRALGDKLELRERGALKGVVIDTDMTSEVTSTLDAENVYTEIRVNATESRRIVADETSAASNTAISSSYYKGPDSTGYQNGMKARLKACDKWDDLFIKVGNEKGVDALALKVITAIESSGDAGVINELGAIGLTQIIPEKVDTPVNIPRLTDPEYNLQMCADILSKEKTNYAKNLNRKASIKNLAHFWHGWPSGQGENDSLYANSVEIIFNGYGADVNKLFASKVEVSDSSLLESESRKEQSRSYLQSKLAKNHDLVDKIGLTSNVVTIDFLNQTDYDKRVKEIEKSIREERSVVVECAGSPYGISGRKAQFSSGLPTTGTWYIKTDTHKLTASGHSMSLTLSKYDETPEPEVPRLEETPTGALVEAGSQNGGALLVTADAEKVVNEARKWVGKITYVYGSKSIVNGTGDCSGLTSYVFKQAVGINIGAGTYNQQFKGKAVSYGEERAGDLVFFTGTIEGRSSSVPSHVGIVTKKGYMVNLQLGGCLEERYDTGYWAKFFNAYGQRIQRVL</sequence>
<dbReference type="InterPro" id="IPR000064">
    <property type="entry name" value="NLP_P60_dom"/>
</dbReference>
<comment type="similarity">
    <text evidence="1">Belongs to the peptidase C40 family.</text>
</comment>
<dbReference type="PANTHER" id="PTHR47053:SF1">
    <property type="entry name" value="MUREIN DD-ENDOPEPTIDASE MEPH-RELATED"/>
    <property type="match status" value="1"/>
</dbReference>
<dbReference type="PANTHER" id="PTHR47053">
    <property type="entry name" value="MUREIN DD-ENDOPEPTIDASE MEPH-RELATED"/>
    <property type="match status" value="1"/>
</dbReference>
<dbReference type="Pfam" id="PF24032">
    <property type="entry name" value="YQBQ"/>
    <property type="match status" value="1"/>
</dbReference>
<dbReference type="AlphaFoldDB" id="V9Z8W2"/>
<dbReference type="GO" id="GO:0008234">
    <property type="term" value="F:cysteine-type peptidase activity"/>
    <property type="evidence" value="ECO:0007669"/>
    <property type="project" value="UniProtKB-KW"/>
</dbReference>
<evidence type="ECO:0000256" key="2">
    <source>
        <dbReference type="ARBA" id="ARBA00022670"/>
    </source>
</evidence>
<keyword evidence="3" id="KW-0378">Hydrolase</keyword>
<evidence type="ECO:0000256" key="4">
    <source>
        <dbReference type="ARBA" id="ARBA00022807"/>
    </source>
</evidence>
<keyword evidence="6" id="KW-0614">Plasmid</keyword>
<dbReference type="PROSITE" id="PS51935">
    <property type="entry name" value="NLPC_P60"/>
    <property type="match status" value="1"/>
</dbReference>
<dbReference type="Pfam" id="PF00877">
    <property type="entry name" value="NLPC_P60"/>
    <property type="match status" value="1"/>
</dbReference>
<organism evidence="6">
    <name type="scientific">Exiguobacterium sp. S3-2</name>
    <dbReference type="NCBI Taxonomy" id="1389960"/>
    <lineage>
        <taxon>Bacteria</taxon>
        <taxon>Bacillati</taxon>
        <taxon>Bacillota</taxon>
        <taxon>Bacilli</taxon>
        <taxon>Bacillales</taxon>
        <taxon>Bacillales Family XII. Incertae Sedis</taxon>
        <taxon>Exiguobacterium</taxon>
    </lineage>
</organism>
<geneLocation type="plasmid" evidence="6">
    <name>pMC2</name>
</geneLocation>
<dbReference type="RefSeq" id="WP_024127840.1">
    <property type="nucleotide sequence ID" value="NC_023288.1"/>
</dbReference>
<dbReference type="InterPro" id="IPR008258">
    <property type="entry name" value="Transglycosylase_SLT_dom_1"/>
</dbReference>
<dbReference type="InterPro" id="IPR056937">
    <property type="entry name" value="YqbQ/XkdQ"/>
</dbReference>
<dbReference type="SUPFAM" id="SSF54001">
    <property type="entry name" value="Cysteine proteinases"/>
    <property type="match status" value="1"/>
</dbReference>
<feature type="domain" description="NlpC/P60" evidence="5">
    <location>
        <begin position="548"/>
        <end position="677"/>
    </location>
</feature>
<dbReference type="InterPro" id="IPR038765">
    <property type="entry name" value="Papain-like_cys_pep_sf"/>
</dbReference>
<name>V9Z8W2_9BACL</name>